<dbReference type="EMBL" id="CAJVAX010000017">
    <property type="protein sequence ID" value="CAG7636970.1"/>
    <property type="molecule type" value="Genomic_DNA"/>
</dbReference>
<proteinExistence type="predicted"/>
<reference evidence="2" key="1">
    <citation type="submission" date="2021-06" db="EMBL/GenBank/DDBJ databases">
        <authorList>
            <person name="Arsene-Ploetze F."/>
        </authorList>
    </citation>
    <scope>NUCLEOTIDE SEQUENCE</scope>
    <source>
        <strain evidence="2">SBRY1</strain>
    </source>
</reference>
<evidence type="ECO:0000313" key="3">
    <source>
        <dbReference type="Proteomes" id="UP001153328"/>
    </source>
</evidence>
<feature type="region of interest" description="Disordered" evidence="1">
    <location>
        <begin position="77"/>
        <end position="99"/>
    </location>
</feature>
<keyword evidence="3" id="KW-1185">Reference proteome</keyword>
<feature type="region of interest" description="Disordered" evidence="1">
    <location>
        <begin position="1"/>
        <end position="64"/>
    </location>
</feature>
<dbReference type="AlphaFoldDB" id="A0A9W4H0C1"/>
<feature type="region of interest" description="Disordered" evidence="1">
    <location>
        <begin position="113"/>
        <end position="136"/>
    </location>
</feature>
<protein>
    <submittedName>
        <fullName evidence="2">Uncharacterized protein</fullName>
    </submittedName>
</protein>
<name>A0A9W4H0C1_9ACTN</name>
<gene>
    <name evidence="2" type="ORF">SBRY_30074</name>
</gene>
<evidence type="ECO:0000313" key="2">
    <source>
        <dbReference type="EMBL" id="CAG7636970.1"/>
    </source>
</evidence>
<accession>A0A9W4H0C1</accession>
<organism evidence="2 3">
    <name type="scientific">Actinacidiphila bryophytorum</name>
    <dbReference type="NCBI Taxonomy" id="1436133"/>
    <lineage>
        <taxon>Bacteria</taxon>
        <taxon>Bacillati</taxon>
        <taxon>Actinomycetota</taxon>
        <taxon>Actinomycetes</taxon>
        <taxon>Kitasatosporales</taxon>
        <taxon>Streptomycetaceae</taxon>
        <taxon>Actinacidiphila</taxon>
    </lineage>
</organism>
<feature type="compositionally biased region" description="Basic residues" evidence="1">
    <location>
        <begin position="50"/>
        <end position="61"/>
    </location>
</feature>
<sequence length="136" mass="15164">MHDVAPLRRDRGRHHRRPGRRHQLRPDQDRCARPLRARRQVQPAAAHRGDPRRRRGLRRPQRLPALQGLTQQAVRAAAGAAVPVRPRTRSRTAGGDVPAYGRAGQYVRAVGRTYVPPERTRGATAWGPTGSPPRPG</sequence>
<comment type="caution">
    <text evidence="2">The sequence shown here is derived from an EMBL/GenBank/DDBJ whole genome shotgun (WGS) entry which is preliminary data.</text>
</comment>
<dbReference type="Proteomes" id="UP001153328">
    <property type="component" value="Unassembled WGS sequence"/>
</dbReference>
<evidence type="ECO:0000256" key="1">
    <source>
        <dbReference type="SAM" id="MobiDB-lite"/>
    </source>
</evidence>
<feature type="compositionally biased region" description="Basic residues" evidence="1">
    <location>
        <begin position="10"/>
        <end position="23"/>
    </location>
</feature>